<feature type="domain" description="GPI inositol-deacylase winged helix" evidence="5">
    <location>
        <begin position="496"/>
        <end position="559"/>
    </location>
</feature>
<dbReference type="InterPro" id="IPR027417">
    <property type="entry name" value="P-loop_NTPase"/>
</dbReference>
<dbReference type="PROSITE" id="PS50088">
    <property type="entry name" value="ANK_REPEAT"/>
    <property type="match status" value="5"/>
</dbReference>
<reference evidence="8" key="1">
    <citation type="journal article" date="2017" name="Nat. Ecol. Evol.">
        <title>Genome expansion and lineage-specific genetic innovations in the forest pathogenic fungi Armillaria.</title>
        <authorList>
            <person name="Sipos G."/>
            <person name="Prasanna A.N."/>
            <person name="Walter M.C."/>
            <person name="O'Connor E."/>
            <person name="Balint B."/>
            <person name="Krizsan K."/>
            <person name="Kiss B."/>
            <person name="Hess J."/>
            <person name="Varga T."/>
            <person name="Slot J."/>
            <person name="Riley R."/>
            <person name="Boka B."/>
            <person name="Rigling D."/>
            <person name="Barry K."/>
            <person name="Lee J."/>
            <person name="Mihaltcheva S."/>
            <person name="LaButti K."/>
            <person name="Lipzen A."/>
            <person name="Waldron R."/>
            <person name="Moloney N.M."/>
            <person name="Sperisen C."/>
            <person name="Kredics L."/>
            <person name="Vagvoelgyi C."/>
            <person name="Patrignani A."/>
            <person name="Fitzpatrick D."/>
            <person name="Nagy I."/>
            <person name="Doyle S."/>
            <person name="Anderson J.B."/>
            <person name="Grigoriev I.V."/>
            <person name="Gueldener U."/>
            <person name="Muensterkoetter M."/>
            <person name="Nagy L.G."/>
        </authorList>
    </citation>
    <scope>NUCLEOTIDE SEQUENCE [LARGE SCALE GENOMIC DNA]</scope>
    <source>
        <strain evidence="8">C18/9</strain>
    </source>
</reference>
<sequence>MEAIGFASALISLVDATVTVISYLKEVKNAPAERTQLLKELTSLNIFLGTLNSLVQISTEPDASTAEWLATVRALDVPDGPFRQLSNLLEDLKRKLAPEGPRTFTTRLAERIMWKFSKEDVEDMLKKVERVKSLVMVAVQQDHISLTRAIHEDIARVDTVVRQIASSSTRVERSVLRLEGGISGIEGSMEKLQDNANQKQNQEIFLKIISWISPLNFRAVQSEIYSRRVDGTGRWFLESEKFLRWVDGTESCLWCPGNPGVGKTVLASIATNHLQTTGLLVLNMFCDYRSQKTQSVAQIMAALFKQLVQELSYISDFVKAIYDDHRRLDTIPSLEQLRSYLSRELQQYERVYIIVDALDEVKDEDRDLLVKILRSIGSEIRVSLLVTSRNIASIGSLFKDCTALSIRATDEDIGAYIADRLSSGHLASHISGRGELRDDIINGVIGAAKGMFLLACLHVDSLAEATNRRHLRNALAELPDTVADAYNEALRRIDSQGKHRKELAYRIFSWIAFAKRPLTVLELQHAFAVERGAQELDVENITDSDVLCSVCAGLVVIELVTPTELDYPDDPPSPTFCFVHYTTQEFFEARQSDLFPHIQLDIARSCLSYMLLQNVHLDIPGFAFRSFDITRLLVDPHSERRYPFLAYAFCYWGLHCIQVEDSLQSDILQLLRDQQRISALYGGPHIVPFGRGIQPLHITASFGMLRTTEILLASGANLDCADAEERTPLIYAARAATVDIVACLLRHGANTSVTDRWGRTPLMWAVSAVSEDAVKQLLQSHSISEDINAVSREVTPESALSLAVRGGSLGMVNLLLGVDGMTVHPVGRTRSILADVASVDIAQSLLARPDIQPDWKDDRLMTPLSYAAQEGRAGVVALLIQRDDVDVNSKDFCGMTPLAHAVVYKRVDVVKVLLKHSGVDPNVRDDFGRTVLAQLIVASDYFQDPYPSSSLEGAREEISAMLLRRRDVDISAQDMYGTTPLSFAAQSGLLAIVKMILDVGDASVDIKDQDGRVPLSYAAQYGHLDIVQLLLGRNGMRSSNIKDNTGRTPLVYAASNEHLDIVEVLLRRNDVDINHQDVDGIPFLHFVARHWLIDVFDLILDVCGEILDVNVKDNEGKTLLSHATQYCYNHMVRRLLDRKVLQADIKDNKGWTPLFYAVTNQGIRHFEVYRNSGDTEPSSFPVTNQLDFDNRWPLKSQLAPSLPEYEVDLHLGVVRLLLGRSDVSPNVMDKVGHAPIYYAIKNNDINVVRVFLEQGIVDMETVLSIDIPDFNGGYEDVNVKDSSGRILFSYAAERGSVAVDLLLERADLDINSQDKKGRTPLSYAVENQRIRTVEAILKRKDVNVNLSDMNGFTPLGYTGYTGRLEEWYYTDPGRITHMLRVYGCADSTEVDYSTKKHRTSPSFLGLQFEPEPETA</sequence>
<evidence type="ECO:0000256" key="1">
    <source>
        <dbReference type="ARBA" id="ARBA00022737"/>
    </source>
</evidence>
<evidence type="ECO:0000313" key="7">
    <source>
        <dbReference type="EMBL" id="SJL13844.1"/>
    </source>
</evidence>
<feature type="repeat" description="ANK" evidence="3">
    <location>
        <begin position="976"/>
        <end position="1000"/>
    </location>
</feature>
<keyword evidence="8" id="KW-1185">Reference proteome</keyword>
<dbReference type="Proteomes" id="UP000219338">
    <property type="component" value="Unassembled WGS sequence"/>
</dbReference>
<organism evidence="7 8">
    <name type="scientific">Armillaria ostoyae</name>
    <name type="common">Armillaria root rot fungus</name>
    <dbReference type="NCBI Taxonomy" id="47428"/>
    <lineage>
        <taxon>Eukaryota</taxon>
        <taxon>Fungi</taxon>
        <taxon>Dikarya</taxon>
        <taxon>Basidiomycota</taxon>
        <taxon>Agaricomycotina</taxon>
        <taxon>Agaricomycetes</taxon>
        <taxon>Agaricomycetidae</taxon>
        <taxon>Agaricales</taxon>
        <taxon>Marasmiineae</taxon>
        <taxon>Physalacriaceae</taxon>
        <taxon>Armillaria</taxon>
    </lineage>
</organism>
<protein>
    <submittedName>
        <fullName evidence="7">Uncharacterized protein</fullName>
    </submittedName>
</protein>
<feature type="repeat" description="ANK" evidence="3">
    <location>
        <begin position="1010"/>
        <end position="1031"/>
    </location>
</feature>
<dbReference type="PANTHER" id="PTHR24198">
    <property type="entry name" value="ANKYRIN REPEAT AND PROTEIN KINASE DOMAIN-CONTAINING PROTEIN"/>
    <property type="match status" value="1"/>
</dbReference>
<evidence type="ECO:0000259" key="5">
    <source>
        <dbReference type="Pfam" id="PF22939"/>
    </source>
</evidence>
<dbReference type="PROSITE" id="PS50297">
    <property type="entry name" value="ANK_REP_REGION"/>
    <property type="match status" value="5"/>
</dbReference>
<feature type="signal peptide" evidence="4">
    <location>
        <begin position="1"/>
        <end position="16"/>
    </location>
</feature>
<dbReference type="Gene3D" id="1.25.40.20">
    <property type="entry name" value="Ankyrin repeat-containing domain"/>
    <property type="match status" value="5"/>
</dbReference>
<keyword evidence="4" id="KW-0732">Signal</keyword>
<dbReference type="Gene3D" id="3.40.50.300">
    <property type="entry name" value="P-loop containing nucleotide triphosphate hydrolases"/>
    <property type="match status" value="1"/>
</dbReference>
<dbReference type="InterPro" id="IPR056884">
    <property type="entry name" value="NPHP3-like_N"/>
</dbReference>
<dbReference type="PANTHER" id="PTHR24198:SF165">
    <property type="entry name" value="ANKYRIN REPEAT-CONTAINING PROTEIN-RELATED"/>
    <property type="match status" value="1"/>
</dbReference>
<proteinExistence type="predicted"/>
<keyword evidence="1" id="KW-0677">Repeat</keyword>
<dbReference type="SUPFAM" id="SSF52540">
    <property type="entry name" value="P-loop containing nucleoside triphosphate hydrolases"/>
    <property type="match status" value="1"/>
</dbReference>
<feature type="repeat" description="ANK" evidence="3">
    <location>
        <begin position="1045"/>
        <end position="1069"/>
    </location>
</feature>
<dbReference type="OrthoDB" id="7464126at2759"/>
<evidence type="ECO:0000313" key="8">
    <source>
        <dbReference type="Proteomes" id="UP000219338"/>
    </source>
</evidence>
<dbReference type="InterPro" id="IPR036770">
    <property type="entry name" value="Ankyrin_rpt-contain_sf"/>
</dbReference>
<dbReference type="Pfam" id="PF22939">
    <property type="entry name" value="WHD_GPIID"/>
    <property type="match status" value="1"/>
</dbReference>
<dbReference type="Pfam" id="PF12796">
    <property type="entry name" value="Ank_2"/>
    <property type="match status" value="5"/>
</dbReference>
<name>A0A284RYK0_ARMOS</name>
<dbReference type="OMA" id="AYIFCNF"/>
<keyword evidence="2 3" id="KW-0040">ANK repeat</keyword>
<dbReference type="SUPFAM" id="SSF48403">
    <property type="entry name" value="Ankyrin repeat"/>
    <property type="match status" value="3"/>
</dbReference>
<feature type="chain" id="PRO_5012990104" evidence="4">
    <location>
        <begin position="17"/>
        <end position="1415"/>
    </location>
</feature>
<evidence type="ECO:0000256" key="4">
    <source>
        <dbReference type="SAM" id="SignalP"/>
    </source>
</evidence>
<evidence type="ECO:0000256" key="3">
    <source>
        <dbReference type="PROSITE-ProRule" id="PRU00023"/>
    </source>
</evidence>
<accession>A0A284RYK0</accession>
<feature type="domain" description="Nephrocystin 3-like N-terminal" evidence="6">
    <location>
        <begin position="231"/>
        <end position="389"/>
    </location>
</feature>
<gene>
    <name evidence="7" type="ORF">ARMOST_17293</name>
</gene>
<dbReference type="InterPro" id="IPR002110">
    <property type="entry name" value="Ankyrin_rpt"/>
</dbReference>
<dbReference type="STRING" id="47428.A0A284RYK0"/>
<evidence type="ECO:0000259" key="6">
    <source>
        <dbReference type="Pfam" id="PF24883"/>
    </source>
</evidence>
<dbReference type="InterPro" id="IPR054471">
    <property type="entry name" value="GPIID_WHD"/>
</dbReference>
<dbReference type="EMBL" id="FUEG01000021">
    <property type="protein sequence ID" value="SJL13844.1"/>
    <property type="molecule type" value="Genomic_DNA"/>
</dbReference>
<dbReference type="SMART" id="SM00248">
    <property type="entry name" value="ANK"/>
    <property type="match status" value="13"/>
</dbReference>
<dbReference type="Pfam" id="PF24883">
    <property type="entry name" value="NPHP3_N"/>
    <property type="match status" value="1"/>
</dbReference>
<evidence type="ECO:0000256" key="2">
    <source>
        <dbReference type="ARBA" id="ARBA00023043"/>
    </source>
</evidence>
<feature type="repeat" description="ANK" evidence="3">
    <location>
        <begin position="724"/>
        <end position="756"/>
    </location>
</feature>
<feature type="repeat" description="ANK" evidence="3">
    <location>
        <begin position="691"/>
        <end position="723"/>
    </location>
</feature>